<feature type="compositionally biased region" description="Low complexity" evidence="1">
    <location>
        <begin position="103"/>
        <end position="112"/>
    </location>
</feature>
<dbReference type="AlphaFoldDB" id="A0A9W9EUW5"/>
<feature type="compositionally biased region" description="Pro residues" evidence="1">
    <location>
        <begin position="193"/>
        <end position="208"/>
    </location>
</feature>
<feature type="compositionally biased region" description="Basic and acidic residues" evidence="1">
    <location>
        <begin position="10"/>
        <end position="29"/>
    </location>
</feature>
<reference evidence="2" key="1">
    <citation type="submission" date="2022-11" db="EMBL/GenBank/DDBJ databases">
        <authorList>
            <person name="Petersen C."/>
        </authorList>
    </citation>
    <scope>NUCLEOTIDE SEQUENCE</scope>
    <source>
        <strain evidence="2">IBT 30069</strain>
    </source>
</reference>
<evidence type="ECO:0000313" key="2">
    <source>
        <dbReference type="EMBL" id="KAJ5088482.1"/>
    </source>
</evidence>
<name>A0A9W9EUW5_9EURO</name>
<evidence type="ECO:0000256" key="1">
    <source>
        <dbReference type="SAM" id="MobiDB-lite"/>
    </source>
</evidence>
<gene>
    <name evidence="2" type="ORF">N7456_012098</name>
</gene>
<feature type="compositionally biased region" description="Polar residues" evidence="1">
    <location>
        <begin position="131"/>
        <end position="140"/>
    </location>
</feature>
<proteinExistence type="predicted"/>
<keyword evidence="3" id="KW-1185">Reference proteome</keyword>
<sequence length="408" mass="43371">MSGLSNMMKEGWHPKAKDGKSKESWRGDFKGINQVAGWMGKGKDPSSDRSEHVAQPLSSLKDPSAFAPPPKHINYHGAAALPNETTPDRRGLGAPLSHEQVEQQHYIQQQQAAEEEEAAQKPKGPPVPYRVNTTGLTTDNLPPPPVRRLDSPSSSTPPTGRPTPPVPAKPSSAKPKPQLPPRLPPRNGSPAQDPSPPPPAYSSLPPSPSQGYINQGAASRLANAGVSVPAFGIGGTTDTPQASPAANEKPVNELQSRFLQMRTDSDTSSKSPQPYVPAPRPMNSDDHLPPAQGFRDRHADKIDFGKKKLGGVTSRINTFVDDRKFSANANKRMPRPPGPNSPATNSPTIPSRASTSTSLEAQARKKPPPPPPKRAEIRAAPTTNSGDASPELSSSPAPPPVPLSTKPR</sequence>
<feature type="compositionally biased region" description="Polar residues" evidence="1">
    <location>
        <begin position="341"/>
        <end position="360"/>
    </location>
</feature>
<comment type="caution">
    <text evidence="2">The sequence shown here is derived from an EMBL/GenBank/DDBJ whole genome shotgun (WGS) entry which is preliminary data.</text>
</comment>
<dbReference type="EMBL" id="JAPQKH010000007">
    <property type="protein sequence ID" value="KAJ5088482.1"/>
    <property type="molecule type" value="Genomic_DNA"/>
</dbReference>
<feature type="compositionally biased region" description="Basic and acidic residues" evidence="1">
    <location>
        <begin position="283"/>
        <end position="306"/>
    </location>
</feature>
<feature type="compositionally biased region" description="Basic and acidic residues" evidence="1">
    <location>
        <begin position="41"/>
        <end position="52"/>
    </location>
</feature>
<dbReference type="Proteomes" id="UP001149165">
    <property type="component" value="Unassembled WGS sequence"/>
</dbReference>
<protein>
    <submittedName>
        <fullName evidence="2">Uncharacterized protein</fullName>
    </submittedName>
</protein>
<reference evidence="2" key="2">
    <citation type="journal article" date="2023" name="IMA Fungus">
        <title>Comparative genomic study of the Penicillium genus elucidates a diverse pangenome and 15 lateral gene transfer events.</title>
        <authorList>
            <person name="Petersen C."/>
            <person name="Sorensen T."/>
            <person name="Nielsen M.R."/>
            <person name="Sondergaard T.E."/>
            <person name="Sorensen J.L."/>
            <person name="Fitzpatrick D.A."/>
            <person name="Frisvad J.C."/>
            <person name="Nielsen K.L."/>
        </authorList>
    </citation>
    <scope>NUCLEOTIDE SEQUENCE</scope>
    <source>
        <strain evidence="2">IBT 30069</strain>
    </source>
</reference>
<feature type="compositionally biased region" description="Pro residues" evidence="1">
    <location>
        <begin position="159"/>
        <end position="168"/>
    </location>
</feature>
<accession>A0A9W9EUW5</accession>
<feature type="region of interest" description="Disordered" evidence="1">
    <location>
        <begin position="228"/>
        <end position="408"/>
    </location>
</feature>
<dbReference type="OrthoDB" id="3357271at2759"/>
<feature type="region of interest" description="Disordered" evidence="1">
    <location>
        <begin position="1"/>
        <end position="216"/>
    </location>
</feature>
<organism evidence="2 3">
    <name type="scientific">Penicillium angulare</name>
    <dbReference type="NCBI Taxonomy" id="116970"/>
    <lineage>
        <taxon>Eukaryota</taxon>
        <taxon>Fungi</taxon>
        <taxon>Dikarya</taxon>
        <taxon>Ascomycota</taxon>
        <taxon>Pezizomycotina</taxon>
        <taxon>Eurotiomycetes</taxon>
        <taxon>Eurotiomycetidae</taxon>
        <taxon>Eurotiales</taxon>
        <taxon>Aspergillaceae</taxon>
        <taxon>Penicillium</taxon>
    </lineage>
</organism>
<evidence type="ECO:0000313" key="3">
    <source>
        <dbReference type="Proteomes" id="UP001149165"/>
    </source>
</evidence>